<sequence>MINVQCFAHLRERLGQNEITVDHNRISVKNLLEELAETYSLQTDSFMVAVNEEYADHDDIVKAGDTVALIPPVSGG</sequence>
<evidence type="ECO:0000256" key="2">
    <source>
        <dbReference type="ARBA" id="ARBA00024200"/>
    </source>
</evidence>
<reference evidence="4 5" key="1">
    <citation type="journal article" date="1979" name="Int. J. Syst. Evol. Microbiol.">
        <title>Bacillus globisporus subsp. marinus subsp. nov.</title>
        <authorList>
            <person name="Liu H."/>
        </authorList>
    </citation>
    <scope>NUCLEOTIDE SEQUENCE [LARGE SCALE GENOMIC DNA]</scope>
    <source>
        <strain evidence="4 5">DSM 1297</strain>
    </source>
</reference>
<gene>
    <name evidence="4" type="primary">moaD</name>
    <name evidence="4" type="ORF">AB1471_11770</name>
</gene>
<dbReference type="NCBIfam" id="TIGR01682">
    <property type="entry name" value="moaD"/>
    <property type="match status" value="1"/>
</dbReference>
<keyword evidence="1" id="KW-0547">Nucleotide-binding</keyword>
<name>A0ABV3Q549_9BACL</name>
<dbReference type="PANTHER" id="PTHR33359:SF1">
    <property type="entry name" value="MOLYBDOPTERIN SYNTHASE SULFUR CARRIER SUBUNIT"/>
    <property type="match status" value="1"/>
</dbReference>
<dbReference type="InterPro" id="IPR044672">
    <property type="entry name" value="MOCS2A"/>
</dbReference>
<evidence type="ECO:0000313" key="4">
    <source>
        <dbReference type="EMBL" id="MEW9502471.1"/>
    </source>
</evidence>
<dbReference type="RefSeq" id="WP_367779960.1">
    <property type="nucleotide sequence ID" value="NZ_JBFMIA010000010.1"/>
</dbReference>
<dbReference type="InterPro" id="IPR003749">
    <property type="entry name" value="ThiS/MoaD-like"/>
</dbReference>
<dbReference type="InterPro" id="IPR012675">
    <property type="entry name" value="Beta-grasp_dom_sf"/>
</dbReference>
<comment type="similarity">
    <text evidence="2">Belongs to the MoaD family.</text>
</comment>
<dbReference type="CDD" id="cd00754">
    <property type="entry name" value="Ubl_MoaD"/>
    <property type="match status" value="1"/>
</dbReference>
<dbReference type="InterPro" id="IPR016155">
    <property type="entry name" value="Mopterin_synth/thiamin_S_b"/>
</dbReference>
<evidence type="ECO:0000313" key="5">
    <source>
        <dbReference type="Proteomes" id="UP001556040"/>
    </source>
</evidence>
<accession>A0ABV3Q549</accession>
<dbReference type="Gene3D" id="3.10.20.30">
    <property type="match status" value="1"/>
</dbReference>
<comment type="caution">
    <text evidence="4">The sequence shown here is derived from an EMBL/GenBank/DDBJ whole genome shotgun (WGS) entry which is preliminary data.</text>
</comment>
<keyword evidence="5" id="KW-1185">Reference proteome</keyword>
<proteinExistence type="inferred from homology"/>
<dbReference type="SUPFAM" id="SSF54285">
    <property type="entry name" value="MoaD/ThiS"/>
    <property type="match status" value="1"/>
</dbReference>
<dbReference type="Pfam" id="PF02597">
    <property type="entry name" value="ThiS"/>
    <property type="match status" value="1"/>
</dbReference>
<evidence type="ECO:0000256" key="3">
    <source>
        <dbReference type="ARBA" id="ARBA00024247"/>
    </source>
</evidence>
<dbReference type="PANTHER" id="PTHR33359">
    <property type="entry name" value="MOLYBDOPTERIN SYNTHASE SULFUR CARRIER SUBUNIT"/>
    <property type="match status" value="1"/>
</dbReference>
<organism evidence="4 5">
    <name type="scientific">Jeotgalibacillus marinus</name>
    <dbReference type="NCBI Taxonomy" id="86667"/>
    <lineage>
        <taxon>Bacteria</taxon>
        <taxon>Bacillati</taxon>
        <taxon>Bacillota</taxon>
        <taxon>Bacilli</taxon>
        <taxon>Bacillales</taxon>
        <taxon>Caryophanaceae</taxon>
        <taxon>Jeotgalibacillus</taxon>
    </lineage>
</organism>
<evidence type="ECO:0000256" key="1">
    <source>
        <dbReference type="ARBA" id="ARBA00022741"/>
    </source>
</evidence>
<dbReference type="EMBL" id="JBFMIA010000010">
    <property type="protein sequence ID" value="MEW9502471.1"/>
    <property type="molecule type" value="Genomic_DNA"/>
</dbReference>
<protein>
    <recommendedName>
        <fullName evidence="3">Molybdopterin synthase sulfur carrier subunit</fullName>
    </recommendedName>
</protein>
<dbReference type="Proteomes" id="UP001556040">
    <property type="component" value="Unassembled WGS sequence"/>
</dbReference>